<feature type="domain" description="DUF403" evidence="1">
    <location>
        <begin position="1"/>
        <end position="314"/>
    </location>
</feature>
<evidence type="ECO:0000313" key="2">
    <source>
        <dbReference type="EMBL" id="MCC8405240.1"/>
    </source>
</evidence>
<gene>
    <name evidence="2" type="ORF">LJ655_25780</name>
</gene>
<dbReference type="Pfam" id="PF04168">
    <property type="entry name" value="Alpha-E"/>
    <property type="match status" value="1"/>
</dbReference>
<protein>
    <submittedName>
        <fullName evidence="2">Alpha-E domain-containing protein</fullName>
    </submittedName>
</protein>
<dbReference type="InterPro" id="IPR051680">
    <property type="entry name" value="ATP-dep_Glu-Cys_Ligase-2"/>
</dbReference>
<evidence type="ECO:0000259" key="1">
    <source>
        <dbReference type="Pfam" id="PF04168"/>
    </source>
</evidence>
<sequence length="329" mass="36494">MLSRTAEHLFWMTRHTGRAENLARVLEAQHQLSLIQPLHANDDTALERHARERAARGWLAILASAGVVDRYHLAHKGVTSAEVIAFMVADPSHPASIVSCLRAARENARTVRGWAAEELWETINTTWLDLQRLIADGLQAHDPSAFFEWVRARSNLARGVQLAAPVQDEGLDFLRLGAAIEGADHILRTLEAHGDVLAAVAFDYHRAYALLRAVSGVEAYRRIYRDTLSSAQIASLLIQCPDWHGSLAARLDEVRRLSVRLRNSQSAQTERLAQLLCDEVRQAPVDEWLSSGRLSGWFAAMIVRVNDLARRVGRDLTRPLVPGPVAAAA</sequence>
<dbReference type="EMBL" id="JAJITC010000018">
    <property type="protein sequence ID" value="MCC8405240.1"/>
    <property type="molecule type" value="Genomic_DNA"/>
</dbReference>
<dbReference type="PANTHER" id="PTHR34595">
    <property type="entry name" value="BLR5612 PROTEIN"/>
    <property type="match status" value="1"/>
</dbReference>
<comment type="caution">
    <text evidence="2">The sequence shown here is derived from an EMBL/GenBank/DDBJ whole genome shotgun (WGS) entry which is preliminary data.</text>
</comment>
<dbReference type="Proteomes" id="UP001430614">
    <property type="component" value="Unassembled WGS sequence"/>
</dbReference>
<dbReference type="PANTHER" id="PTHR34595:SF7">
    <property type="entry name" value="SLL1039 PROTEIN"/>
    <property type="match status" value="1"/>
</dbReference>
<evidence type="ECO:0000313" key="3">
    <source>
        <dbReference type="Proteomes" id="UP001430614"/>
    </source>
</evidence>
<dbReference type="RefSeq" id="WP_230564016.1">
    <property type="nucleotide sequence ID" value="NZ_JAJITC010000018.1"/>
</dbReference>
<proteinExistence type="predicted"/>
<reference evidence="2 3" key="1">
    <citation type="submission" date="2021-11" db="EMBL/GenBank/DDBJ databases">
        <authorList>
            <person name="Oh E.-T."/>
            <person name="Kim S.-B."/>
        </authorList>
    </citation>
    <scope>NUCLEOTIDE SEQUENCE [LARGE SCALE GENOMIC DNA]</scope>
    <source>
        <strain evidence="2 3">MMS20-SJTN17</strain>
    </source>
</reference>
<keyword evidence="3" id="KW-1185">Reference proteome</keyword>
<accession>A0ABS8KKE1</accession>
<organism evidence="2 3">
    <name type="scientific">Paraburkholderia translucens</name>
    <dbReference type="NCBI Taxonomy" id="2886945"/>
    <lineage>
        <taxon>Bacteria</taxon>
        <taxon>Pseudomonadati</taxon>
        <taxon>Pseudomonadota</taxon>
        <taxon>Betaproteobacteria</taxon>
        <taxon>Burkholderiales</taxon>
        <taxon>Burkholderiaceae</taxon>
        <taxon>Paraburkholderia</taxon>
    </lineage>
</organism>
<dbReference type="InterPro" id="IPR007296">
    <property type="entry name" value="DUF403"/>
</dbReference>
<name>A0ABS8KKE1_9BURK</name>